<protein>
    <submittedName>
        <fullName evidence="2">Putative N-acetyltransferase YhbS</fullName>
    </submittedName>
</protein>
<evidence type="ECO:0000313" key="2">
    <source>
        <dbReference type="EMBL" id="MBB6455076.1"/>
    </source>
</evidence>
<feature type="domain" description="N-acetyltransferase" evidence="1">
    <location>
        <begin position="1"/>
        <end position="128"/>
    </location>
</feature>
<sequence length="128" mass="14946">MNIRDYEEKYFADIQQLNKEEGWSNLVKHDEETRLAWENSNVTMVAEVENNIVGYIRGLTDGAVTLYICELLIKKSYRGIGIGQALLNACHNRYPKTRMEMLASTSSETYYKQLGFRPFYGYRKTIEE</sequence>
<dbReference type="EMBL" id="JACHGH010000015">
    <property type="protein sequence ID" value="MBB6455076.1"/>
    <property type="molecule type" value="Genomic_DNA"/>
</dbReference>
<dbReference type="InterPro" id="IPR053144">
    <property type="entry name" value="Acetyltransferase_Butenolide"/>
</dbReference>
<dbReference type="PANTHER" id="PTHR43233:SF1">
    <property type="entry name" value="FAMILY N-ACETYLTRANSFERASE, PUTATIVE (AFU_ORTHOLOGUE AFUA_6G03350)-RELATED"/>
    <property type="match status" value="1"/>
</dbReference>
<accession>A0A841Q9K5</accession>
<dbReference type="RefSeq" id="WP_174497552.1">
    <property type="nucleotide sequence ID" value="NZ_CADDWK010000016.1"/>
</dbReference>
<dbReference type="Gene3D" id="3.40.630.30">
    <property type="match status" value="1"/>
</dbReference>
<dbReference type="Proteomes" id="UP000581688">
    <property type="component" value="Unassembled WGS sequence"/>
</dbReference>
<dbReference type="CDD" id="cd04301">
    <property type="entry name" value="NAT_SF"/>
    <property type="match status" value="1"/>
</dbReference>
<keyword evidence="2" id="KW-0808">Transferase</keyword>
<reference evidence="2 3" key="1">
    <citation type="submission" date="2020-08" db="EMBL/GenBank/DDBJ databases">
        <title>Genomic Encyclopedia of Type Strains, Phase IV (KMG-IV): sequencing the most valuable type-strain genomes for metagenomic binning, comparative biology and taxonomic classification.</title>
        <authorList>
            <person name="Goeker M."/>
        </authorList>
    </citation>
    <scope>NUCLEOTIDE SEQUENCE [LARGE SCALE GENOMIC DNA]</scope>
    <source>
        <strain evidence="2 3">DSM 19612</strain>
    </source>
</reference>
<dbReference type="AlphaFoldDB" id="A0A841Q9K5"/>
<gene>
    <name evidence="2" type="ORF">HNQ94_003571</name>
</gene>
<evidence type="ECO:0000313" key="3">
    <source>
        <dbReference type="Proteomes" id="UP000581688"/>
    </source>
</evidence>
<evidence type="ECO:0000259" key="1">
    <source>
        <dbReference type="PROSITE" id="PS51186"/>
    </source>
</evidence>
<dbReference type="SUPFAM" id="SSF55729">
    <property type="entry name" value="Acyl-CoA N-acyltransferases (Nat)"/>
    <property type="match status" value="1"/>
</dbReference>
<dbReference type="PROSITE" id="PS51186">
    <property type="entry name" value="GNAT"/>
    <property type="match status" value="1"/>
</dbReference>
<name>A0A841Q9K5_9BACI</name>
<dbReference type="InterPro" id="IPR016181">
    <property type="entry name" value="Acyl_CoA_acyltransferase"/>
</dbReference>
<dbReference type="GO" id="GO:0016747">
    <property type="term" value="F:acyltransferase activity, transferring groups other than amino-acyl groups"/>
    <property type="evidence" value="ECO:0007669"/>
    <property type="project" value="InterPro"/>
</dbReference>
<keyword evidence="3" id="KW-1185">Reference proteome</keyword>
<comment type="caution">
    <text evidence="2">The sequence shown here is derived from an EMBL/GenBank/DDBJ whole genome shotgun (WGS) entry which is preliminary data.</text>
</comment>
<dbReference type="InterPro" id="IPR000182">
    <property type="entry name" value="GNAT_dom"/>
</dbReference>
<organism evidence="2 3">
    <name type="scientific">Salirhabdus euzebyi</name>
    <dbReference type="NCBI Taxonomy" id="394506"/>
    <lineage>
        <taxon>Bacteria</taxon>
        <taxon>Bacillati</taxon>
        <taxon>Bacillota</taxon>
        <taxon>Bacilli</taxon>
        <taxon>Bacillales</taxon>
        <taxon>Bacillaceae</taxon>
        <taxon>Salirhabdus</taxon>
    </lineage>
</organism>
<dbReference type="Pfam" id="PF13673">
    <property type="entry name" value="Acetyltransf_10"/>
    <property type="match status" value="1"/>
</dbReference>
<dbReference type="PANTHER" id="PTHR43233">
    <property type="entry name" value="FAMILY N-ACETYLTRANSFERASE, PUTATIVE (AFU_ORTHOLOGUE AFUA_6G03350)-RELATED"/>
    <property type="match status" value="1"/>
</dbReference>
<proteinExistence type="predicted"/>